<evidence type="ECO:0000256" key="2">
    <source>
        <dbReference type="ARBA" id="ARBA00022679"/>
    </source>
</evidence>
<dbReference type="EMBL" id="JAEAOA010002144">
    <property type="protein sequence ID" value="KAK3596811.1"/>
    <property type="molecule type" value="Genomic_DNA"/>
</dbReference>
<evidence type="ECO:0000313" key="5">
    <source>
        <dbReference type="Proteomes" id="UP001195483"/>
    </source>
</evidence>
<keyword evidence="5" id="KW-1185">Reference proteome</keyword>
<dbReference type="PANTHER" id="PTHR11783">
    <property type="entry name" value="SULFOTRANSFERASE SULT"/>
    <property type="match status" value="1"/>
</dbReference>
<dbReference type="Gene3D" id="3.40.50.300">
    <property type="entry name" value="P-loop containing nucleotide triphosphate hydrolases"/>
    <property type="match status" value="1"/>
</dbReference>
<dbReference type="InterPro" id="IPR027417">
    <property type="entry name" value="P-loop_NTPase"/>
</dbReference>
<dbReference type="GO" id="GO:0008146">
    <property type="term" value="F:sulfotransferase activity"/>
    <property type="evidence" value="ECO:0007669"/>
    <property type="project" value="InterPro"/>
</dbReference>
<dbReference type="AlphaFoldDB" id="A0AAE0SRF9"/>
<name>A0AAE0SRF9_9BIVA</name>
<accession>A0AAE0SRF9</accession>
<evidence type="ECO:0000313" key="4">
    <source>
        <dbReference type="EMBL" id="KAK3596811.1"/>
    </source>
</evidence>
<evidence type="ECO:0000259" key="3">
    <source>
        <dbReference type="Pfam" id="PF00685"/>
    </source>
</evidence>
<reference evidence="4" key="2">
    <citation type="journal article" date="2021" name="Genome Biol. Evol.">
        <title>Developing a high-quality reference genome for a parasitic bivalve with doubly uniparental inheritance (Bivalvia: Unionida).</title>
        <authorList>
            <person name="Smith C.H."/>
        </authorList>
    </citation>
    <scope>NUCLEOTIDE SEQUENCE</scope>
    <source>
        <strain evidence="4">CHS0354</strain>
        <tissue evidence="4">Mantle</tissue>
    </source>
</reference>
<gene>
    <name evidence="4" type="ORF">CHS0354_036652</name>
</gene>
<dbReference type="Pfam" id="PF00685">
    <property type="entry name" value="Sulfotransfer_1"/>
    <property type="match status" value="1"/>
</dbReference>
<sequence>MTHKLEVIARQTEVVDGNGRKIPIVAVGKSHFPLGFINYRIPKCDIAGHLKDIQNLSMRNDDVLVCAFMKSGTHWLWEIVQMLLRGNAEYETKTKLSAMIDIRTPEELDAIASPRVLNTHLPVDMLPSDVLSKRISIIHIMRNPKDVAVSLYHHIKAMAPGGRSYPGGFHGFLPLFMDENNYILYYWFDYIIEYEQFKNRHRQFPILTVFYENLKKYPKEEILKIARFLGTRSDDHFIEEVVEKVEFHKLKMATEILKDDDSAKYYLGGKSFIYRKGEVGEWRNWFSQEINTQMNILIREKLTSCRLKFKFTP</sequence>
<dbReference type="Proteomes" id="UP001195483">
    <property type="component" value="Unassembled WGS sequence"/>
</dbReference>
<feature type="domain" description="Sulfotransferase" evidence="3">
    <location>
        <begin position="61"/>
        <end position="304"/>
    </location>
</feature>
<evidence type="ECO:0000256" key="1">
    <source>
        <dbReference type="ARBA" id="ARBA00005771"/>
    </source>
</evidence>
<reference evidence="4" key="3">
    <citation type="submission" date="2023-05" db="EMBL/GenBank/DDBJ databases">
        <authorList>
            <person name="Smith C.H."/>
        </authorList>
    </citation>
    <scope>NUCLEOTIDE SEQUENCE</scope>
    <source>
        <strain evidence="4">CHS0354</strain>
        <tissue evidence="4">Mantle</tissue>
    </source>
</reference>
<dbReference type="InterPro" id="IPR000863">
    <property type="entry name" value="Sulfotransferase_dom"/>
</dbReference>
<dbReference type="SUPFAM" id="SSF52540">
    <property type="entry name" value="P-loop containing nucleoside triphosphate hydrolases"/>
    <property type="match status" value="1"/>
</dbReference>
<organism evidence="4 5">
    <name type="scientific">Potamilus streckersoni</name>
    <dbReference type="NCBI Taxonomy" id="2493646"/>
    <lineage>
        <taxon>Eukaryota</taxon>
        <taxon>Metazoa</taxon>
        <taxon>Spiralia</taxon>
        <taxon>Lophotrochozoa</taxon>
        <taxon>Mollusca</taxon>
        <taxon>Bivalvia</taxon>
        <taxon>Autobranchia</taxon>
        <taxon>Heteroconchia</taxon>
        <taxon>Palaeoheterodonta</taxon>
        <taxon>Unionida</taxon>
        <taxon>Unionoidea</taxon>
        <taxon>Unionidae</taxon>
        <taxon>Ambleminae</taxon>
        <taxon>Lampsilini</taxon>
        <taxon>Potamilus</taxon>
    </lineage>
</organism>
<comment type="caution">
    <text evidence="4">The sequence shown here is derived from an EMBL/GenBank/DDBJ whole genome shotgun (WGS) entry which is preliminary data.</text>
</comment>
<reference evidence="4" key="1">
    <citation type="journal article" date="2021" name="Genome Biol. Evol.">
        <title>A High-Quality Reference Genome for a Parasitic Bivalve with Doubly Uniparental Inheritance (Bivalvia: Unionida).</title>
        <authorList>
            <person name="Smith C.H."/>
        </authorList>
    </citation>
    <scope>NUCLEOTIDE SEQUENCE</scope>
    <source>
        <strain evidence="4">CHS0354</strain>
    </source>
</reference>
<protein>
    <recommendedName>
        <fullName evidence="3">Sulfotransferase domain-containing protein</fullName>
    </recommendedName>
</protein>
<keyword evidence="2" id="KW-0808">Transferase</keyword>
<comment type="similarity">
    <text evidence="1">Belongs to the sulfotransferase 1 family.</text>
</comment>
<proteinExistence type="inferred from homology"/>